<feature type="compositionally biased region" description="Basic residues" evidence="1">
    <location>
        <begin position="1"/>
        <end position="14"/>
    </location>
</feature>
<dbReference type="AlphaFoldDB" id="A0A1I3Z3D5"/>
<name>A0A1I3Z3D5_9ACTN</name>
<evidence type="ECO:0000313" key="2">
    <source>
        <dbReference type="EMBL" id="SFK38547.1"/>
    </source>
</evidence>
<accession>A0A1I3Z3D5</accession>
<proteinExistence type="predicted"/>
<dbReference type="InParanoid" id="A0A1I3Z3D5"/>
<feature type="compositionally biased region" description="Polar residues" evidence="1">
    <location>
        <begin position="42"/>
        <end position="55"/>
    </location>
</feature>
<protein>
    <submittedName>
        <fullName evidence="2">Uncharacterized protein</fullName>
    </submittedName>
</protein>
<dbReference type="EMBL" id="FOSW01000001">
    <property type="protein sequence ID" value="SFK38547.1"/>
    <property type="molecule type" value="Genomic_DNA"/>
</dbReference>
<gene>
    <name evidence="2" type="ORF">SAMN04488085_101326</name>
</gene>
<sequence>MTTTSPRRKGRARRRPEDRLRPVEPVRGQLPLPEPDPDIELQQQLPQQTSPEAAE</sequence>
<organism evidence="2 3">
    <name type="scientific">Geodermatophilus ruber</name>
    <dbReference type="NCBI Taxonomy" id="504800"/>
    <lineage>
        <taxon>Bacteria</taxon>
        <taxon>Bacillati</taxon>
        <taxon>Actinomycetota</taxon>
        <taxon>Actinomycetes</taxon>
        <taxon>Geodermatophilales</taxon>
        <taxon>Geodermatophilaceae</taxon>
        <taxon>Geodermatophilus</taxon>
    </lineage>
</organism>
<dbReference type="RefSeq" id="WP_177212584.1">
    <property type="nucleotide sequence ID" value="NZ_FOSW01000001.1"/>
</dbReference>
<feature type="compositionally biased region" description="Basic and acidic residues" evidence="1">
    <location>
        <begin position="15"/>
        <end position="24"/>
    </location>
</feature>
<evidence type="ECO:0000313" key="3">
    <source>
        <dbReference type="Proteomes" id="UP000199152"/>
    </source>
</evidence>
<reference evidence="2 3" key="1">
    <citation type="submission" date="2016-10" db="EMBL/GenBank/DDBJ databases">
        <authorList>
            <person name="de Groot N.N."/>
        </authorList>
    </citation>
    <scope>NUCLEOTIDE SEQUENCE [LARGE SCALE GENOMIC DNA]</scope>
    <source>
        <strain evidence="2 3">DSM 45317</strain>
    </source>
</reference>
<feature type="region of interest" description="Disordered" evidence="1">
    <location>
        <begin position="1"/>
        <end position="55"/>
    </location>
</feature>
<evidence type="ECO:0000256" key="1">
    <source>
        <dbReference type="SAM" id="MobiDB-lite"/>
    </source>
</evidence>
<dbReference type="Proteomes" id="UP000199152">
    <property type="component" value="Unassembled WGS sequence"/>
</dbReference>
<keyword evidence="3" id="KW-1185">Reference proteome</keyword>